<evidence type="ECO:0008006" key="4">
    <source>
        <dbReference type="Google" id="ProtNLM"/>
    </source>
</evidence>
<evidence type="ECO:0000256" key="1">
    <source>
        <dbReference type="SAM" id="MobiDB-lite"/>
    </source>
</evidence>
<dbReference type="AlphaFoldDB" id="A0A2I0TZG1"/>
<sequence length="191" mass="21511">MRESQIKHHKGRPPKEQHEGKGAIPASKSAPLGTQLKCLYTNVRSMGNKQEKLETYACLQSYDLIGITEMWCDGFYDWSVGMEGYRIFRKDRMGRQGGGAALYVNDQLECGELHLGTDEDPTENLWFRIKGSTGAGDVTVGVCYRPPDQSDKEDKALYRQIGAALRSHTLVLMEDFNHPDICWKDNTAGHK</sequence>
<reference evidence="3" key="2">
    <citation type="submission" date="2017-12" db="EMBL/GenBank/DDBJ databases">
        <title>Genome sequence of the Bar-tailed Godwit (Limosa lapponica baueri).</title>
        <authorList>
            <person name="Lima N.C.B."/>
            <person name="Parody-Merino A.M."/>
            <person name="Battley P.F."/>
            <person name="Fidler A.E."/>
            <person name="Prosdocimi F."/>
        </authorList>
    </citation>
    <scope>NUCLEOTIDE SEQUENCE [LARGE SCALE GENOMIC DNA]</scope>
</reference>
<dbReference type="Proteomes" id="UP000233556">
    <property type="component" value="Unassembled WGS sequence"/>
</dbReference>
<evidence type="ECO:0000313" key="2">
    <source>
        <dbReference type="EMBL" id="PKU39216.1"/>
    </source>
</evidence>
<keyword evidence="3" id="KW-1185">Reference proteome</keyword>
<proteinExistence type="predicted"/>
<dbReference type="OrthoDB" id="9393271at2759"/>
<dbReference type="PANTHER" id="PTHR33395">
    <property type="entry name" value="TRANSCRIPTASE, PUTATIVE-RELATED-RELATED"/>
    <property type="match status" value="1"/>
</dbReference>
<dbReference type="SUPFAM" id="SSF56219">
    <property type="entry name" value="DNase I-like"/>
    <property type="match status" value="1"/>
</dbReference>
<organism evidence="2 3">
    <name type="scientific">Limosa lapponica baueri</name>
    <dbReference type="NCBI Taxonomy" id="1758121"/>
    <lineage>
        <taxon>Eukaryota</taxon>
        <taxon>Metazoa</taxon>
        <taxon>Chordata</taxon>
        <taxon>Craniata</taxon>
        <taxon>Vertebrata</taxon>
        <taxon>Euteleostomi</taxon>
        <taxon>Archelosauria</taxon>
        <taxon>Archosauria</taxon>
        <taxon>Dinosauria</taxon>
        <taxon>Saurischia</taxon>
        <taxon>Theropoda</taxon>
        <taxon>Coelurosauria</taxon>
        <taxon>Aves</taxon>
        <taxon>Neognathae</taxon>
        <taxon>Neoaves</taxon>
        <taxon>Charadriiformes</taxon>
        <taxon>Scolopacidae</taxon>
        <taxon>Limosa</taxon>
    </lineage>
</organism>
<dbReference type="EMBL" id="KZ506540">
    <property type="protein sequence ID" value="PKU39216.1"/>
    <property type="molecule type" value="Genomic_DNA"/>
</dbReference>
<accession>A0A2I0TZG1</accession>
<feature type="region of interest" description="Disordered" evidence="1">
    <location>
        <begin position="1"/>
        <end position="29"/>
    </location>
</feature>
<dbReference type="InterPro" id="IPR036691">
    <property type="entry name" value="Endo/exonu/phosph_ase_sf"/>
</dbReference>
<reference evidence="3" key="1">
    <citation type="submission" date="2017-11" db="EMBL/GenBank/DDBJ databases">
        <authorList>
            <person name="Lima N.C."/>
            <person name="Parody-Merino A.M."/>
            <person name="Battley P.F."/>
            <person name="Fidler A.E."/>
            <person name="Prosdocimi F."/>
        </authorList>
    </citation>
    <scope>NUCLEOTIDE SEQUENCE [LARGE SCALE GENOMIC DNA]</scope>
</reference>
<dbReference type="GO" id="GO:0061343">
    <property type="term" value="P:cell adhesion involved in heart morphogenesis"/>
    <property type="evidence" value="ECO:0007669"/>
    <property type="project" value="TreeGrafter"/>
</dbReference>
<dbReference type="PANTHER" id="PTHR33395:SF22">
    <property type="entry name" value="REVERSE TRANSCRIPTASE DOMAIN-CONTAINING PROTEIN"/>
    <property type="match status" value="1"/>
</dbReference>
<gene>
    <name evidence="2" type="ORF">llap_10481</name>
</gene>
<evidence type="ECO:0000313" key="3">
    <source>
        <dbReference type="Proteomes" id="UP000233556"/>
    </source>
</evidence>
<dbReference type="Gene3D" id="3.60.10.10">
    <property type="entry name" value="Endonuclease/exonuclease/phosphatase"/>
    <property type="match status" value="1"/>
</dbReference>
<protein>
    <recommendedName>
        <fullName evidence="4">Mitochondrial fission process protein 1</fullName>
    </recommendedName>
</protein>
<name>A0A2I0TZG1_LIMLA</name>
<dbReference type="GO" id="GO:0007508">
    <property type="term" value="P:larval heart development"/>
    <property type="evidence" value="ECO:0007669"/>
    <property type="project" value="TreeGrafter"/>
</dbReference>
<dbReference type="GO" id="GO:0031012">
    <property type="term" value="C:extracellular matrix"/>
    <property type="evidence" value="ECO:0007669"/>
    <property type="project" value="TreeGrafter"/>
</dbReference>